<dbReference type="EMBL" id="WUBL01000090">
    <property type="protein sequence ID" value="KAF2966396.1"/>
    <property type="molecule type" value="Genomic_DNA"/>
</dbReference>
<feature type="signal peptide" evidence="1">
    <location>
        <begin position="1"/>
        <end position="19"/>
    </location>
</feature>
<accession>A0A7C8N224</accession>
<keyword evidence="1" id="KW-0732">Signal</keyword>
<dbReference type="OrthoDB" id="4777622at2759"/>
<evidence type="ECO:0000313" key="3">
    <source>
        <dbReference type="Proteomes" id="UP000481858"/>
    </source>
</evidence>
<evidence type="ECO:0000256" key="1">
    <source>
        <dbReference type="SAM" id="SignalP"/>
    </source>
</evidence>
<dbReference type="Proteomes" id="UP000481858">
    <property type="component" value="Unassembled WGS sequence"/>
</dbReference>
<dbReference type="InParanoid" id="A0A7C8N224"/>
<comment type="caution">
    <text evidence="2">The sequence shown here is derived from an EMBL/GenBank/DDBJ whole genome shotgun (WGS) entry which is preliminary data.</text>
</comment>
<organism evidence="2 3">
    <name type="scientific">Xylaria multiplex</name>
    <dbReference type="NCBI Taxonomy" id="323545"/>
    <lineage>
        <taxon>Eukaryota</taxon>
        <taxon>Fungi</taxon>
        <taxon>Dikarya</taxon>
        <taxon>Ascomycota</taxon>
        <taxon>Pezizomycotina</taxon>
        <taxon>Sordariomycetes</taxon>
        <taxon>Xylariomycetidae</taxon>
        <taxon>Xylariales</taxon>
        <taxon>Xylariaceae</taxon>
        <taxon>Xylaria</taxon>
    </lineage>
</organism>
<dbReference type="AlphaFoldDB" id="A0A7C8N224"/>
<gene>
    <name evidence="2" type="ORF">GQX73_g7183</name>
</gene>
<reference evidence="2 3" key="1">
    <citation type="submission" date="2019-12" db="EMBL/GenBank/DDBJ databases">
        <title>Draft genome sequence of the ascomycete Xylaria multiplex DSM 110363.</title>
        <authorList>
            <person name="Buettner E."/>
            <person name="Kellner H."/>
        </authorList>
    </citation>
    <scope>NUCLEOTIDE SEQUENCE [LARGE SCALE GENOMIC DNA]</scope>
    <source>
        <strain evidence="2 3">DSM 110363</strain>
    </source>
</reference>
<proteinExistence type="predicted"/>
<keyword evidence="3" id="KW-1185">Reference proteome</keyword>
<feature type="chain" id="PRO_5028841209" evidence="1">
    <location>
        <begin position="20"/>
        <end position="243"/>
    </location>
</feature>
<sequence length="243" mass="24482">MVFNKALAVVGLVASSVLASTPQGYGYGEVTESIMSASTDSPVSGSVPSAIMPITITDSITVTKPVTVTHTVTVSQSGCNREMTTIDSTISITRTTQSTIYVSVSPSPGTSTQSYTSVTGTGSSVSTSSIRAVSTTSYVMSNTTTCESITTTGDVDGATGSLSGTPTTTLTDTLTLGITPNKGTTTMVSGTAKSTTDIIATHTSSSTIPFSTIPTSMGVQGMIDARLLAGAMGLVSLILSLAL</sequence>
<name>A0A7C8N224_9PEZI</name>
<evidence type="ECO:0000313" key="2">
    <source>
        <dbReference type="EMBL" id="KAF2966396.1"/>
    </source>
</evidence>
<protein>
    <submittedName>
        <fullName evidence="2">Uncharacterized protein</fullName>
    </submittedName>
</protein>